<comment type="caution">
    <text evidence="9">The sequence shown here is derived from an EMBL/GenBank/DDBJ whole genome shotgun (WGS) entry which is preliminary data.</text>
</comment>
<dbReference type="PANTHER" id="PTHR23504">
    <property type="entry name" value="MAJOR FACILITATOR SUPERFAMILY DOMAIN-CONTAINING PROTEIN 10"/>
    <property type="match status" value="1"/>
</dbReference>
<proteinExistence type="predicted"/>
<evidence type="ECO:0000256" key="4">
    <source>
        <dbReference type="ARBA" id="ARBA00022989"/>
    </source>
</evidence>
<evidence type="ECO:0000256" key="2">
    <source>
        <dbReference type="ARBA" id="ARBA00022448"/>
    </source>
</evidence>
<feature type="region of interest" description="Disordered" evidence="6">
    <location>
        <begin position="1"/>
        <end position="65"/>
    </location>
</feature>
<evidence type="ECO:0000256" key="3">
    <source>
        <dbReference type="ARBA" id="ARBA00022692"/>
    </source>
</evidence>
<feature type="transmembrane region" description="Helical" evidence="7">
    <location>
        <begin position="543"/>
        <end position="562"/>
    </location>
</feature>
<dbReference type="InterPro" id="IPR011701">
    <property type="entry name" value="MFS"/>
</dbReference>
<feature type="transmembrane region" description="Helical" evidence="7">
    <location>
        <begin position="210"/>
        <end position="233"/>
    </location>
</feature>
<feature type="transmembrane region" description="Helical" evidence="7">
    <location>
        <begin position="256"/>
        <end position="278"/>
    </location>
</feature>
<keyword evidence="3 7" id="KW-0812">Transmembrane</keyword>
<dbReference type="PROSITE" id="PS50850">
    <property type="entry name" value="MFS"/>
    <property type="match status" value="1"/>
</dbReference>
<dbReference type="AlphaFoldDB" id="A0A9W4J121"/>
<dbReference type="PANTHER" id="PTHR23504:SF6">
    <property type="entry name" value="MULTIDRUG TRANSPORTER, PUTATIVE (AFU_ORTHOLOGUE AFUA_4G08740)-RELATED"/>
    <property type="match status" value="1"/>
</dbReference>
<dbReference type="InterPro" id="IPR020846">
    <property type="entry name" value="MFS_dom"/>
</dbReference>
<evidence type="ECO:0000313" key="9">
    <source>
        <dbReference type="EMBL" id="CAG8371456.1"/>
    </source>
</evidence>
<feature type="transmembrane region" description="Helical" evidence="7">
    <location>
        <begin position="152"/>
        <end position="170"/>
    </location>
</feature>
<comment type="subcellular location">
    <subcellularLocation>
        <location evidence="1">Membrane</location>
        <topology evidence="1">Multi-pass membrane protein</topology>
    </subcellularLocation>
</comment>
<sequence length="565" mass="61003">MLSSLISRLRRERTQNRLASDGPREESLELDSHPLLESDTEDKPRSDQNEAGYAESKSSIPPPRPVGASWASLPNKTQVILLLLVKFSELAYRSSTRTYLYSQLKWFDPSLPDSVVSTQAGTIQGFSTAVRVGSAIIVGRLADKASIGRKNMLLLGLFGYAVSSIGLAFSRSFFTAAMFQAAGGLLDGNAGLVRTVLAETVKEKQYQTRTFTLLAVFANMGGAIGPIIGGVLADPVNSYPTVFGPGPRGWMTKWPYALPSLASALLCLLVVVMLSLGLDETSEAARHRTDLGRRAGILIAYGLCSPRTRYSYRPLGENEMIDRGQDDVARSEVGLNDASASSRSSTSHESSGIRFLLVPTVLTLISRFLFNLHDVTYNTLSLVFFPAPRASLLNDQGIHFGGGLGLTTSQVGIAMSISGFITIPLSLLVYPNISNRLGILRSYLIFLPIALLLYAVTPFLVFVPDRDLPLWLSIGGLMCLKAISRTFTCPASSIILNNCVLDPSVRGTVNGVGSSITNAATSIGPAVGGWVLGLGFKYNLVGAAWWGLVVVGLVQWFILWHLRHK</sequence>
<dbReference type="GO" id="GO:0022857">
    <property type="term" value="F:transmembrane transporter activity"/>
    <property type="evidence" value="ECO:0007669"/>
    <property type="project" value="InterPro"/>
</dbReference>
<reference evidence="9" key="1">
    <citation type="submission" date="2021-07" db="EMBL/GenBank/DDBJ databases">
        <authorList>
            <person name="Branca A.L. A."/>
        </authorList>
    </citation>
    <scope>NUCLEOTIDE SEQUENCE</scope>
</reference>
<dbReference type="Pfam" id="PF07690">
    <property type="entry name" value="MFS_1"/>
    <property type="match status" value="1"/>
</dbReference>
<protein>
    <recommendedName>
        <fullName evidence="8">Major facilitator superfamily (MFS) profile domain-containing protein</fullName>
    </recommendedName>
</protein>
<organism evidence="9 10">
    <name type="scientific">Penicillium salamii</name>
    <dbReference type="NCBI Taxonomy" id="1612424"/>
    <lineage>
        <taxon>Eukaryota</taxon>
        <taxon>Fungi</taxon>
        <taxon>Dikarya</taxon>
        <taxon>Ascomycota</taxon>
        <taxon>Pezizomycotina</taxon>
        <taxon>Eurotiomycetes</taxon>
        <taxon>Eurotiomycetidae</taxon>
        <taxon>Eurotiales</taxon>
        <taxon>Aspergillaceae</taxon>
        <taxon>Penicillium</taxon>
    </lineage>
</organism>
<feature type="compositionally biased region" description="Basic and acidic residues" evidence="6">
    <location>
        <begin position="22"/>
        <end position="48"/>
    </location>
</feature>
<evidence type="ECO:0000256" key="6">
    <source>
        <dbReference type="SAM" id="MobiDB-lite"/>
    </source>
</evidence>
<dbReference type="SUPFAM" id="SSF103473">
    <property type="entry name" value="MFS general substrate transporter"/>
    <property type="match status" value="1"/>
</dbReference>
<evidence type="ECO:0000256" key="5">
    <source>
        <dbReference type="ARBA" id="ARBA00023136"/>
    </source>
</evidence>
<dbReference type="EMBL" id="CAJVPA010000182">
    <property type="protein sequence ID" value="CAG8371456.1"/>
    <property type="molecule type" value="Genomic_DNA"/>
</dbReference>
<dbReference type="OrthoDB" id="10262656at2759"/>
<dbReference type="GO" id="GO:0016020">
    <property type="term" value="C:membrane"/>
    <property type="evidence" value="ECO:0007669"/>
    <property type="project" value="UniProtKB-SubCell"/>
</dbReference>
<dbReference type="Proteomes" id="UP001152646">
    <property type="component" value="Unassembled WGS sequence"/>
</dbReference>
<feature type="transmembrane region" description="Helical" evidence="7">
    <location>
        <begin position="442"/>
        <end position="463"/>
    </location>
</feature>
<keyword evidence="2" id="KW-0813">Transport</keyword>
<evidence type="ECO:0000259" key="8">
    <source>
        <dbReference type="PROSITE" id="PS50850"/>
    </source>
</evidence>
<dbReference type="Gene3D" id="1.20.1250.20">
    <property type="entry name" value="MFS general substrate transporter like domains"/>
    <property type="match status" value="1"/>
</dbReference>
<feature type="transmembrane region" description="Helical" evidence="7">
    <location>
        <begin position="352"/>
        <end position="370"/>
    </location>
</feature>
<evidence type="ECO:0000256" key="1">
    <source>
        <dbReference type="ARBA" id="ARBA00004141"/>
    </source>
</evidence>
<keyword evidence="5 7" id="KW-0472">Membrane</keyword>
<gene>
    <name evidence="9" type="ORF">PSALAMII_LOCUS4965</name>
</gene>
<evidence type="ECO:0000256" key="7">
    <source>
        <dbReference type="SAM" id="Phobius"/>
    </source>
</evidence>
<feature type="transmembrane region" description="Helical" evidence="7">
    <location>
        <begin position="411"/>
        <end position="430"/>
    </location>
</feature>
<accession>A0A9W4J121</accession>
<evidence type="ECO:0000313" key="10">
    <source>
        <dbReference type="Proteomes" id="UP001152646"/>
    </source>
</evidence>
<dbReference type="InterPro" id="IPR036259">
    <property type="entry name" value="MFS_trans_sf"/>
</dbReference>
<feature type="domain" description="Major facilitator superfamily (MFS) profile" evidence="8">
    <location>
        <begin position="81"/>
        <end position="565"/>
    </location>
</feature>
<keyword evidence="4 7" id="KW-1133">Transmembrane helix</keyword>
<name>A0A9W4J121_9EURO</name>